<dbReference type="PANTHER" id="PTHR22902:SF53">
    <property type="entry name" value="INOSITOL PHOSPHATASE INTERACTING PROTEIN, ISOFORM A"/>
    <property type="match status" value="1"/>
</dbReference>
<proteinExistence type="predicted"/>
<dbReference type="FunFam" id="2.30.29.30:FF:000378">
    <property type="entry name" value="Uncharacterized protein, isoform A"/>
    <property type="match status" value="1"/>
</dbReference>
<evidence type="ECO:0000256" key="1">
    <source>
        <dbReference type="SAM" id="MobiDB-lite"/>
    </source>
</evidence>
<keyword evidence="4" id="KW-1185">Reference proteome</keyword>
<dbReference type="Proteomes" id="UP001209878">
    <property type="component" value="Unassembled WGS sequence"/>
</dbReference>
<dbReference type="GO" id="GO:0005769">
    <property type="term" value="C:early endosome"/>
    <property type="evidence" value="ECO:0007669"/>
    <property type="project" value="TreeGrafter"/>
</dbReference>
<dbReference type="GO" id="GO:0005802">
    <property type="term" value="C:trans-Golgi network"/>
    <property type="evidence" value="ECO:0007669"/>
    <property type="project" value="TreeGrafter"/>
</dbReference>
<reference evidence="3" key="1">
    <citation type="journal article" date="2023" name="Mol. Biol. Evol.">
        <title>Third-Generation Sequencing Reveals the Adaptive Role of the Epigenome in Three Deep-Sea Polychaetes.</title>
        <authorList>
            <person name="Perez M."/>
            <person name="Aroh O."/>
            <person name="Sun Y."/>
            <person name="Lan Y."/>
            <person name="Juniper S.K."/>
            <person name="Young C.R."/>
            <person name="Angers B."/>
            <person name="Qian P.Y."/>
        </authorList>
    </citation>
    <scope>NUCLEOTIDE SEQUENCE</scope>
    <source>
        <strain evidence="3">R07B-5</strain>
    </source>
</reference>
<protein>
    <recommendedName>
        <fullName evidence="2">PH domain-containing protein</fullName>
    </recommendedName>
</protein>
<dbReference type="AlphaFoldDB" id="A0AAD9KNR5"/>
<sequence>MKVNDKHLIAFATGSAPVDKQGYMLKRGEVNKAFQKRWFVLKGNLLFYFERKGDKEPIGVIVLEGCTVELAENVDAFSFELVFPGSGCRTYVFATDTQESMEDWMKSITCAGYEYMKLMVAELQRHLDELNTNKVKLSNPTQNTRTPAQAASSDPWSAMTPPSSRQASKLVDIAPPADEAKPRRYNPFNVSDATVDLFGAQPFCAEEAAKCSRTFEEIHTEYGKYIEQKMREHSLSAKKQVAS</sequence>
<dbReference type="PROSITE" id="PS50003">
    <property type="entry name" value="PH_DOMAIN"/>
    <property type="match status" value="1"/>
</dbReference>
<dbReference type="GO" id="GO:0042147">
    <property type="term" value="P:retrograde transport, endosome to Golgi"/>
    <property type="evidence" value="ECO:0007669"/>
    <property type="project" value="TreeGrafter"/>
</dbReference>
<evidence type="ECO:0000259" key="2">
    <source>
        <dbReference type="PROSITE" id="PS50003"/>
    </source>
</evidence>
<dbReference type="GO" id="GO:0001881">
    <property type="term" value="P:receptor recycling"/>
    <property type="evidence" value="ECO:0007669"/>
    <property type="project" value="TreeGrafter"/>
</dbReference>
<dbReference type="SMART" id="SM00233">
    <property type="entry name" value="PH"/>
    <property type="match status" value="1"/>
</dbReference>
<dbReference type="PANTHER" id="PTHR22902">
    <property type="entry name" value="SESQUIPEDALIAN"/>
    <property type="match status" value="1"/>
</dbReference>
<dbReference type="Gene3D" id="2.30.29.30">
    <property type="entry name" value="Pleckstrin-homology domain (PH domain)/Phosphotyrosine-binding domain (PTB)"/>
    <property type="match status" value="1"/>
</dbReference>
<dbReference type="GO" id="GO:0007032">
    <property type="term" value="P:endosome organization"/>
    <property type="evidence" value="ECO:0007669"/>
    <property type="project" value="TreeGrafter"/>
</dbReference>
<feature type="compositionally biased region" description="Polar residues" evidence="1">
    <location>
        <begin position="136"/>
        <end position="167"/>
    </location>
</feature>
<dbReference type="InterPro" id="IPR011993">
    <property type="entry name" value="PH-like_dom_sf"/>
</dbReference>
<feature type="region of interest" description="Disordered" evidence="1">
    <location>
        <begin position="136"/>
        <end position="168"/>
    </location>
</feature>
<evidence type="ECO:0000313" key="4">
    <source>
        <dbReference type="Proteomes" id="UP001209878"/>
    </source>
</evidence>
<dbReference type="InterPro" id="IPR001849">
    <property type="entry name" value="PH_domain"/>
</dbReference>
<gene>
    <name evidence="3" type="ORF">NP493_794g01057</name>
</gene>
<dbReference type="InterPro" id="IPR045188">
    <property type="entry name" value="Boi1/Boi2-like"/>
</dbReference>
<dbReference type="Pfam" id="PF00169">
    <property type="entry name" value="PH"/>
    <property type="match status" value="1"/>
</dbReference>
<dbReference type="SUPFAM" id="SSF50729">
    <property type="entry name" value="PH domain-like"/>
    <property type="match status" value="1"/>
</dbReference>
<comment type="caution">
    <text evidence="3">The sequence shown here is derived from an EMBL/GenBank/DDBJ whole genome shotgun (WGS) entry which is preliminary data.</text>
</comment>
<dbReference type="GO" id="GO:0005829">
    <property type="term" value="C:cytosol"/>
    <property type="evidence" value="ECO:0007669"/>
    <property type="project" value="GOC"/>
</dbReference>
<dbReference type="GO" id="GO:0055037">
    <property type="term" value="C:recycling endosome"/>
    <property type="evidence" value="ECO:0007669"/>
    <property type="project" value="TreeGrafter"/>
</dbReference>
<name>A0AAD9KNR5_RIDPI</name>
<dbReference type="EMBL" id="JAODUO010000793">
    <property type="protein sequence ID" value="KAK2174572.1"/>
    <property type="molecule type" value="Genomic_DNA"/>
</dbReference>
<dbReference type="CDD" id="cd13288">
    <property type="entry name" value="PH_Ses"/>
    <property type="match status" value="1"/>
</dbReference>
<evidence type="ECO:0000313" key="3">
    <source>
        <dbReference type="EMBL" id="KAK2174572.1"/>
    </source>
</evidence>
<feature type="domain" description="PH" evidence="2">
    <location>
        <begin position="17"/>
        <end position="113"/>
    </location>
</feature>
<organism evidence="3 4">
    <name type="scientific">Ridgeia piscesae</name>
    <name type="common">Tubeworm</name>
    <dbReference type="NCBI Taxonomy" id="27915"/>
    <lineage>
        <taxon>Eukaryota</taxon>
        <taxon>Metazoa</taxon>
        <taxon>Spiralia</taxon>
        <taxon>Lophotrochozoa</taxon>
        <taxon>Annelida</taxon>
        <taxon>Polychaeta</taxon>
        <taxon>Sedentaria</taxon>
        <taxon>Canalipalpata</taxon>
        <taxon>Sabellida</taxon>
        <taxon>Siboglinidae</taxon>
        <taxon>Ridgeia</taxon>
    </lineage>
</organism>
<accession>A0AAD9KNR5</accession>